<dbReference type="AlphaFoldDB" id="A0A834VEP6"/>
<name>A0A834VEP6_SARSC</name>
<reference evidence="3" key="3">
    <citation type="submission" date="2022-06" db="UniProtKB">
        <authorList>
            <consortium name="EnsemblMetazoa"/>
        </authorList>
    </citation>
    <scope>IDENTIFICATION</scope>
</reference>
<proteinExistence type="predicted"/>
<sequence length="207" mass="24631">MSLPKMIPKHVHRTINTMQSSWLLIAYSLLLHYQILQSSTLSSEHQDHHHHHRQLYHRNQQENSEDNDRSDLENHFDSSEMFHWSSSSQSLSMMKMTNQSKIMQKQFSKTANNDAFRDEAVATNRSNPHKNFIRELMFAVTTKLKKSVEEKFRLFILRLIAIEQNQNRSAQIYFLSAIFRLDSNRSVEVQELDYILQRRNEHCLTIE</sequence>
<dbReference type="EMBL" id="WVUK01000056">
    <property type="protein sequence ID" value="KAF7492930.1"/>
    <property type="molecule type" value="Genomic_DNA"/>
</dbReference>
<gene>
    <name evidence="2" type="ORF">SSS_779</name>
</gene>
<evidence type="ECO:0000313" key="3">
    <source>
        <dbReference type="EnsemblMetazoa" id="KAF7492930.1"/>
    </source>
</evidence>
<reference evidence="2" key="2">
    <citation type="submission" date="2020-01" db="EMBL/GenBank/DDBJ databases">
        <authorList>
            <person name="Korhonen P.K.K."/>
            <person name="Guangxu M.G."/>
            <person name="Wang T.W."/>
            <person name="Stroehlein A.J.S."/>
            <person name="Young N.D."/>
            <person name="Ang C.-S.A."/>
            <person name="Fernando D.W.F."/>
            <person name="Lu H.L."/>
            <person name="Taylor S.T."/>
            <person name="Ehtesham M.E.M."/>
            <person name="Najaraj S.H.N."/>
            <person name="Harsha G.H.G."/>
            <person name="Madugundu A.M."/>
            <person name="Renuse S.R."/>
            <person name="Holt D.H."/>
            <person name="Pandey A.P."/>
            <person name="Papenfuss A.P."/>
            <person name="Gasser R.B.G."/>
            <person name="Fischer K.F."/>
        </authorList>
    </citation>
    <scope>NUCLEOTIDE SEQUENCE</scope>
    <source>
        <strain evidence="2">SSS_KF_BRIS2020</strain>
    </source>
</reference>
<feature type="region of interest" description="Disordered" evidence="1">
    <location>
        <begin position="43"/>
        <end position="72"/>
    </location>
</feature>
<evidence type="ECO:0000256" key="1">
    <source>
        <dbReference type="SAM" id="MobiDB-lite"/>
    </source>
</evidence>
<keyword evidence="4" id="KW-1185">Reference proteome</keyword>
<evidence type="ECO:0000313" key="4">
    <source>
        <dbReference type="Proteomes" id="UP000070412"/>
    </source>
</evidence>
<protein>
    <submittedName>
        <fullName evidence="2 3">Uncharacterized protein</fullName>
    </submittedName>
</protein>
<organism evidence="2">
    <name type="scientific">Sarcoptes scabiei</name>
    <name type="common">Itch mite</name>
    <name type="synonym">Acarus scabiei</name>
    <dbReference type="NCBI Taxonomy" id="52283"/>
    <lineage>
        <taxon>Eukaryota</taxon>
        <taxon>Metazoa</taxon>
        <taxon>Ecdysozoa</taxon>
        <taxon>Arthropoda</taxon>
        <taxon>Chelicerata</taxon>
        <taxon>Arachnida</taxon>
        <taxon>Acari</taxon>
        <taxon>Acariformes</taxon>
        <taxon>Sarcoptiformes</taxon>
        <taxon>Astigmata</taxon>
        <taxon>Psoroptidia</taxon>
        <taxon>Sarcoptoidea</taxon>
        <taxon>Sarcoptidae</taxon>
        <taxon>Sarcoptinae</taxon>
        <taxon>Sarcoptes</taxon>
    </lineage>
</organism>
<evidence type="ECO:0000313" key="2">
    <source>
        <dbReference type="EMBL" id="KAF7492930.1"/>
    </source>
</evidence>
<dbReference type="Proteomes" id="UP000070412">
    <property type="component" value="Unassembled WGS sequence"/>
</dbReference>
<accession>A0A834VEP6</accession>
<dbReference type="EnsemblMetazoa" id="SSS_779s_mrna">
    <property type="protein sequence ID" value="KAF7492930.1"/>
    <property type="gene ID" value="SSS_779"/>
</dbReference>
<reference evidence="4" key="1">
    <citation type="journal article" date="2020" name="PLoS Negl. Trop. Dis.">
        <title>High-quality nuclear genome for Sarcoptes scabiei-A critical resource for a neglected parasite.</title>
        <authorList>
            <person name="Korhonen P.K."/>
            <person name="Gasser R.B."/>
            <person name="Ma G."/>
            <person name="Wang T."/>
            <person name="Stroehlein A.J."/>
            <person name="Young N.D."/>
            <person name="Ang C.S."/>
            <person name="Fernando D.D."/>
            <person name="Lu H.C."/>
            <person name="Taylor S."/>
            <person name="Reynolds S.L."/>
            <person name="Mofiz E."/>
            <person name="Najaraj S.H."/>
            <person name="Gowda H."/>
            <person name="Madugundu A."/>
            <person name="Renuse S."/>
            <person name="Holt D."/>
            <person name="Pandey A."/>
            <person name="Papenfuss A.T."/>
            <person name="Fischer K."/>
        </authorList>
    </citation>
    <scope>NUCLEOTIDE SEQUENCE [LARGE SCALE GENOMIC DNA]</scope>
</reference>